<evidence type="ECO:0000313" key="2">
    <source>
        <dbReference type="Proteomes" id="UP000250321"/>
    </source>
</evidence>
<protein>
    <submittedName>
        <fullName evidence="1">Auxin response factor 5 isoform X1</fullName>
    </submittedName>
</protein>
<organism evidence="1 2">
    <name type="scientific">Prunus yedoensis var. nudiflora</name>
    <dbReference type="NCBI Taxonomy" id="2094558"/>
    <lineage>
        <taxon>Eukaryota</taxon>
        <taxon>Viridiplantae</taxon>
        <taxon>Streptophyta</taxon>
        <taxon>Embryophyta</taxon>
        <taxon>Tracheophyta</taxon>
        <taxon>Spermatophyta</taxon>
        <taxon>Magnoliopsida</taxon>
        <taxon>eudicotyledons</taxon>
        <taxon>Gunneridae</taxon>
        <taxon>Pentapetalae</taxon>
        <taxon>rosids</taxon>
        <taxon>fabids</taxon>
        <taxon>Rosales</taxon>
        <taxon>Rosaceae</taxon>
        <taxon>Amygdaloideae</taxon>
        <taxon>Amygdaleae</taxon>
        <taxon>Prunus</taxon>
    </lineage>
</organism>
<gene>
    <name evidence="1" type="ORF">Pyn_38043</name>
</gene>
<dbReference type="AlphaFoldDB" id="A0A314U9J0"/>
<dbReference type="Proteomes" id="UP000250321">
    <property type="component" value="Unassembled WGS sequence"/>
</dbReference>
<reference evidence="1 2" key="1">
    <citation type="submission" date="2018-02" db="EMBL/GenBank/DDBJ databases">
        <title>Draft genome of wild Prunus yedoensis var. nudiflora.</title>
        <authorList>
            <person name="Baek S."/>
            <person name="Kim J.-H."/>
            <person name="Choi K."/>
            <person name="Kim G.-B."/>
            <person name="Cho A."/>
            <person name="Jang H."/>
            <person name="Shin C.-H."/>
            <person name="Yu H.-J."/>
            <person name="Mun J.-H."/>
        </authorList>
    </citation>
    <scope>NUCLEOTIDE SEQUENCE [LARGE SCALE GENOMIC DNA]</scope>
    <source>
        <strain evidence="2">cv. Jeju island</strain>
        <tissue evidence="1">Leaf</tissue>
    </source>
</reference>
<comment type="caution">
    <text evidence="1">The sequence shown here is derived from an EMBL/GenBank/DDBJ whole genome shotgun (WGS) entry which is preliminary data.</text>
</comment>
<keyword evidence="2" id="KW-1185">Reference proteome</keyword>
<dbReference type="STRING" id="2094558.A0A314U9J0"/>
<proteinExistence type="predicted"/>
<dbReference type="EMBL" id="PJQY01003836">
    <property type="protein sequence ID" value="PQM34085.1"/>
    <property type="molecule type" value="Genomic_DNA"/>
</dbReference>
<name>A0A314U9J0_PRUYE</name>
<sequence length="189" mass="20692">MDQSAAINMNTSHAILRRKLNDLTKFGSQTTVVNSTDKTKLDTDFSADQLSQLNSTGQGIEDKLAAGFVNQLTFANQNQSAAQLQNSPRPMQPPLESLLYHFQQTDMPHSDFNSTNGSLPFLDNDECIFYQSCQPFAGIYGCPNVDVGSGVSTVIDPSVSSTILDEFSTLKMHATTNAHQDKLEEHTCP</sequence>
<evidence type="ECO:0000313" key="1">
    <source>
        <dbReference type="EMBL" id="PQM34085.1"/>
    </source>
</evidence>
<accession>A0A314U9J0</accession>